<gene>
    <name evidence="4" type="ORF">DFQ27_000861</name>
</gene>
<evidence type="ECO:0000313" key="4">
    <source>
        <dbReference type="EMBL" id="KAG0248511.1"/>
    </source>
</evidence>
<evidence type="ECO:0000259" key="3">
    <source>
        <dbReference type="Pfam" id="PF13359"/>
    </source>
</evidence>
<feature type="domain" description="DDE Tnp4" evidence="3">
    <location>
        <begin position="2"/>
        <end position="55"/>
    </location>
</feature>
<evidence type="ECO:0000313" key="5">
    <source>
        <dbReference type="Proteomes" id="UP000807716"/>
    </source>
</evidence>
<dbReference type="OrthoDB" id="2649667at2759"/>
<protein>
    <recommendedName>
        <fullName evidence="3">DDE Tnp4 domain-containing protein</fullName>
    </recommendedName>
</protein>
<comment type="cofactor">
    <cofactor evidence="1">
        <name>a divalent metal cation</name>
        <dbReference type="ChEBI" id="CHEBI:60240"/>
    </cofactor>
</comment>
<dbReference type="EMBL" id="JAAAJB010001244">
    <property type="protein sequence ID" value="KAG0248511.1"/>
    <property type="molecule type" value="Genomic_DNA"/>
</dbReference>
<sequence length="110" mass="12757">AFTDAQAKARVIIENTFADLKNKFQSLSRIPLEVENEQDRQKVVKWCVACVVLHNFALLCDQDTGDLRDPSNKFYDECKPRLEEHRRRLAAAPNFAENTRALGVQRRKRL</sequence>
<dbReference type="Pfam" id="PF13359">
    <property type="entry name" value="DDE_Tnp_4"/>
    <property type="match status" value="1"/>
</dbReference>
<evidence type="ECO:0000256" key="1">
    <source>
        <dbReference type="ARBA" id="ARBA00001968"/>
    </source>
</evidence>
<dbReference type="GO" id="GO:0046872">
    <property type="term" value="F:metal ion binding"/>
    <property type="evidence" value="ECO:0007669"/>
    <property type="project" value="UniProtKB-KW"/>
</dbReference>
<keyword evidence="5" id="KW-1185">Reference proteome</keyword>
<dbReference type="Proteomes" id="UP000807716">
    <property type="component" value="Unassembled WGS sequence"/>
</dbReference>
<comment type="caution">
    <text evidence="4">The sequence shown here is derived from an EMBL/GenBank/DDBJ whole genome shotgun (WGS) entry which is preliminary data.</text>
</comment>
<accession>A0A9P6TW45</accession>
<dbReference type="InterPro" id="IPR027806">
    <property type="entry name" value="HARBI1_dom"/>
</dbReference>
<evidence type="ECO:0000256" key="2">
    <source>
        <dbReference type="ARBA" id="ARBA00022723"/>
    </source>
</evidence>
<reference evidence="4" key="1">
    <citation type="journal article" date="2020" name="Fungal Divers.">
        <title>Resolving the Mortierellaceae phylogeny through synthesis of multi-gene phylogenetics and phylogenomics.</title>
        <authorList>
            <person name="Vandepol N."/>
            <person name="Liber J."/>
            <person name="Desiro A."/>
            <person name="Na H."/>
            <person name="Kennedy M."/>
            <person name="Barry K."/>
            <person name="Grigoriev I.V."/>
            <person name="Miller A.N."/>
            <person name="O'Donnell K."/>
            <person name="Stajich J.E."/>
            <person name="Bonito G."/>
        </authorList>
    </citation>
    <scope>NUCLEOTIDE SEQUENCE</scope>
    <source>
        <strain evidence="4">BC1065</strain>
    </source>
</reference>
<keyword evidence="2" id="KW-0479">Metal-binding</keyword>
<dbReference type="AlphaFoldDB" id="A0A9P6TW45"/>
<name>A0A9P6TW45_9FUNG</name>
<proteinExistence type="predicted"/>
<feature type="non-terminal residue" evidence="4">
    <location>
        <position position="1"/>
    </location>
</feature>
<organism evidence="4 5">
    <name type="scientific">Actinomortierella ambigua</name>
    <dbReference type="NCBI Taxonomy" id="1343610"/>
    <lineage>
        <taxon>Eukaryota</taxon>
        <taxon>Fungi</taxon>
        <taxon>Fungi incertae sedis</taxon>
        <taxon>Mucoromycota</taxon>
        <taxon>Mortierellomycotina</taxon>
        <taxon>Mortierellomycetes</taxon>
        <taxon>Mortierellales</taxon>
        <taxon>Mortierellaceae</taxon>
        <taxon>Actinomortierella</taxon>
    </lineage>
</organism>